<dbReference type="OrthoDB" id="6021743at2759"/>
<accession>S2J482</accession>
<dbReference type="Pfam" id="PF12657">
    <property type="entry name" value="TFIIIC_delta"/>
    <property type="match status" value="1"/>
</dbReference>
<sequence>MEDQSSIVLKNKPFIADCVEWSQEGRLAICVKNGVHIVTPIILGMLSTKERYHHASIGSLPPLEKLAEETLITDMDKVETSYLMTEEGCRIAKWSPPGLSPNQSCFLTVVTTKHRVLMYQMSTRDANNADWQLCEDLTDRVENFSITHHHPAKTSFHHTLCASWSKSLIPDPFASKPALFATSNKAGDICIWAYTDGFEYKTQVTPHISYVNLLEWTQWLRITDTTYIAYIISACTDGTMAISSVQIQISVVPELRTTKIEEVEIQVLHTWFEEKDRAVITLIKVLDDSEKGVVKIAISKGIKVQILSLNVKQDYTLEASKDWQAYILEASVLGLSSGMWVGGDNGMDMFRGYTMEGECVYLKVDAEGNMEYDNQMSIIWSTKLLQKYKRQWLEEQAKTDEDHIVAASDAFPSLWGASDSPNHIFTAMYFSMKANVDVHYKGDQYENVNLSFLLNRERNEDVESICEMTSNFIQDPYFVLTKPVRGLLREVLYYLVDDGDDEPMIQWISAVSKYMDVPSSIKSTSNLTERIYCEANTIAAIIINNTQLELAECKPPNFGPDYSSVCQKAKQTVQANYVDAVLSHANELPEQGFSQLNQQDVTLLLLLADFALVLRDEALIKQALDTFVKIQDTFPQAGDLLTEIAFATSFTPSSAAIDKKARNKCPVCEANVHLIEGAHNSLAQCEAGHFWEICSVTRTVLHSPNVRKCLSCKAKSLQPTEEETFTNVVLKSCCKCLYCGSGWINSS</sequence>
<dbReference type="InterPro" id="IPR024764">
    <property type="entry name" value="TFIIIC_Znf"/>
</dbReference>
<dbReference type="PANTHER" id="PTHR15496:SF2">
    <property type="entry name" value="GENERAL TRANSCRIPTION FACTOR 3C POLYPEPTIDE 4"/>
    <property type="match status" value="1"/>
</dbReference>
<dbReference type="InParanoid" id="S2J482"/>
<dbReference type="InterPro" id="IPR036322">
    <property type="entry name" value="WD40_repeat_dom_sf"/>
</dbReference>
<dbReference type="STRING" id="1220926.S2J482"/>
<protein>
    <recommendedName>
        <fullName evidence="5">Transcription factor IIIC 90kDa subunit N-terminal domain-containing protein</fullName>
    </recommendedName>
</protein>
<dbReference type="Pfam" id="PF12660">
    <property type="entry name" value="zf-TFIIIC"/>
    <property type="match status" value="1"/>
</dbReference>
<dbReference type="OMA" id="EERRMEC"/>
<feature type="domain" description="Transcription factor IIIC putative zinc-finger" evidence="2">
    <location>
        <begin position="660"/>
        <end position="741"/>
    </location>
</feature>
<reference evidence="4" key="1">
    <citation type="submission" date="2013-05" db="EMBL/GenBank/DDBJ databases">
        <title>The Genome sequence of Mucor circinelloides f. circinelloides 1006PhL.</title>
        <authorList>
            <consortium name="The Broad Institute Genomics Platform"/>
            <person name="Cuomo C."/>
            <person name="Earl A."/>
            <person name="Findley K."/>
            <person name="Lee S.C."/>
            <person name="Walker B."/>
            <person name="Young S."/>
            <person name="Zeng Q."/>
            <person name="Gargeya S."/>
            <person name="Fitzgerald M."/>
            <person name="Haas B."/>
            <person name="Abouelleil A."/>
            <person name="Allen A.W."/>
            <person name="Alvarado L."/>
            <person name="Arachchi H.M."/>
            <person name="Berlin A.M."/>
            <person name="Chapman S.B."/>
            <person name="Gainer-Dewar J."/>
            <person name="Goldberg J."/>
            <person name="Griggs A."/>
            <person name="Gujja S."/>
            <person name="Hansen M."/>
            <person name="Howarth C."/>
            <person name="Imamovic A."/>
            <person name="Ireland A."/>
            <person name="Larimer J."/>
            <person name="McCowan C."/>
            <person name="Murphy C."/>
            <person name="Pearson M."/>
            <person name="Poon T.W."/>
            <person name="Priest M."/>
            <person name="Roberts A."/>
            <person name="Saif S."/>
            <person name="Shea T."/>
            <person name="Sisk P."/>
            <person name="Sykes S."/>
            <person name="Wortman J."/>
            <person name="Nusbaum C."/>
            <person name="Birren B."/>
        </authorList>
    </citation>
    <scope>NUCLEOTIDE SEQUENCE [LARGE SCALE GENOMIC DNA]</scope>
    <source>
        <strain evidence="4">1006PhL</strain>
    </source>
</reference>
<proteinExistence type="predicted"/>
<dbReference type="GO" id="GO:0006384">
    <property type="term" value="P:transcription initiation at RNA polymerase III promoter"/>
    <property type="evidence" value="ECO:0007669"/>
    <property type="project" value="InterPro"/>
</dbReference>
<evidence type="ECO:0000313" key="4">
    <source>
        <dbReference type="Proteomes" id="UP000014254"/>
    </source>
</evidence>
<dbReference type="GO" id="GO:0004402">
    <property type="term" value="F:histone acetyltransferase activity"/>
    <property type="evidence" value="ECO:0007669"/>
    <property type="project" value="InterPro"/>
</dbReference>
<name>S2J482_MUCC1</name>
<evidence type="ECO:0008006" key="5">
    <source>
        <dbReference type="Google" id="ProtNLM"/>
    </source>
</evidence>
<dbReference type="Proteomes" id="UP000014254">
    <property type="component" value="Unassembled WGS sequence"/>
</dbReference>
<evidence type="ECO:0000259" key="2">
    <source>
        <dbReference type="Pfam" id="PF12660"/>
    </source>
</evidence>
<organism evidence="3 4">
    <name type="scientific">Mucor circinelloides f. circinelloides (strain 1006PhL)</name>
    <name type="common">Mucormycosis agent</name>
    <name type="synonym">Calyptromyces circinelloides</name>
    <dbReference type="NCBI Taxonomy" id="1220926"/>
    <lineage>
        <taxon>Eukaryota</taxon>
        <taxon>Fungi</taxon>
        <taxon>Fungi incertae sedis</taxon>
        <taxon>Mucoromycota</taxon>
        <taxon>Mucoromycotina</taxon>
        <taxon>Mucoromycetes</taxon>
        <taxon>Mucorales</taxon>
        <taxon>Mucorineae</taxon>
        <taxon>Mucoraceae</taxon>
        <taxon>Mucor</taxon>
    </lineage>
</organism>
<gene>
    <name evidence="3" type="ORF">HMPREF1544_08295</name>
</gene>
<dbReference type="InterPro" id="IPR044230">
    <property type="entry name" value="GTF3C4"/>
</dbReference>
<evidence type="ECO:0000313" key="3">
    <source>
        <dbReference type="EMBL" id="EPB84936.1"/>
    </source>
</evidence>
<dbReference type="eggNOG" id="ENOG502RAE2">
    <property type="taxonomic scope" value="Eukaryota"/>
</dbReference>
<dbReference type="InterPro" id="IPR024761">
    <property type="entry name" value="TFIIIC_delta_N"/>
</dbReference>
<keyword evidence="4" id="KW-1185">Reference proteome</keyword>
<dbReference type="PANTHER" id="PTHR15496">
    <property type="entry name" value="GENERAL TRANSCRIPTION FACTOR 3C POLYPEPTIDE 4 FAMILY"/>
    <property type="match status" value="1"/>
</dbReference>
<dbReference type="EMBL" id="KE124025">
    <property type="protein sequence ID" value="EPB84936.1"/>
    <property type="molecule type" value="Genomic_DNA"/>
</dbReference>
<dbReference type="AlphaFoldDB" id="S2J482"/>
<dbReference type="GO" id="GO:0000127">
    <property type="term" value="C:transcription factor TFIIIC complex"/>
    <property type="evidence" value="ECO:0007669"/>
    <property type="project" value="InterPro"/>
</dbReference>
<evidence type="ECO:0000259" key="1">
    <source>
        <dbReference type="Pfam" id="PF12657"/>
    </source>
</evidence>
<dbReference type="VEuPathDB" id="FungiDB:HMPREF1544_08295"/>
<dbReference type="SUPFAM" id="SSF50978">
    <property type="entry name" value="WD40 repeat-like"/>
    <property type="match status" value="1"/>
</dbReference>
<feature type="domain" description="Transcription factor IIIC 90kDa subunit N-terminal" evidence="1">
    <location>
        <begin position="21"/>
        <end position="437"/>
    </location>
</feature>